<dbReference type="PROSITE" id="PS50948">
    <property type="entry name" value="PAN"/>
    <property type="match status" value="4"/>
</dbReference>
<feature type="compositionally biased region" description="Basic and acidic residues" evidence="8">
    <location>
        <begin position="503"/>
        <end position="512"/>
    </location>
</feature>
<dbReference type="CDD" id="cd00028">
    <property type="entry name" value="B_lectin"/>
    <property type="match status" value="7"/>
</dbReference>
<accession>A0A7J6H1D9</accession>
<dbReference type="FunFam" id="2.90.10.10:FF:000001">
    <property type="entry name" value="G-type lectin S-receptor-like serine/threonine-protein kinase"/>
    <property type="match status" value="2"/>
</dbReference>
<evidence type="ECO:0000256" key="2">
    <source>
        <dbReference type="ARBA" id="ARBA00022729"/>
    </source>
</evidence>
<keyword evidence="9" id="KW-0812">Transmembrane</keyword>
<feature type="region of interest" description="Disordered" evidence="8">
    <location>
        <begin position="489"/>
        <end position="512"/>
    </location>
</feature>
<reference evidence="13 14" key="1">
    <citation type="journal article" date="2020" name="bioRxiv">
        <title>Sequence and annotation of 42 cannabis genomes reveals extensive copy number variation in cannabinoid synthesis and pathogen resistance genes.</title>
        <authorList>
            <person name="Mckernan K.J."/>
            <person name="Helbert Y."/>
            <person name="Kane L.T."/>
            <person name="Ebling H."/>
            <person name="Zhang L."/>
            <person name="Liu B."/>
            <person name="Eaton Z."/>
            <person name="Mclaughlin S."/>
            <person name="Kingan S."/>
            <person name="Baybayan P."/>
            <person name="Concepcion G."/>
            <person name="Jordan M."/>
            <person name="Riva A."/>
            <person name="Barbazuk W."/>
            <person name="Harkins T."/>
        </authorList>
    </citation>
    <scope>NUCLEOTIDE SEQUENCE [LARGE SCALE GENOMIC DNA]</scope>
    <source>
        <strain evidence="14">cv. Jamaican Lion 4</strain>
        <tissue evidence="13">Leaf</tissue>
    </source>
</reference>
<dbReference type="SUPFAM" id="SSF51110">
    <property type="entry name" value="alpha-D-mannose-specific plant lectins"/>
    <property type="match status" value="7"/>
</dbReference>
<feature type="domain" description="Apple" evidence="12">
    <location>
        <begin position="1640"/>
        <end position="1727"/>
    </location>
</feature>
<protein>
    <recommendedName>
        <fullName evidence="1">non-specific serine/threonine protein kinase</fullName>
        <ecNumber evidence="1">2.7.11.1</ecNumber>
    </recommendedName>
</protein>
<dbReference type="InterPro" id="IPR001480">
    <property type="entry name" value="Bulb-type_lectin_dom"/>
</dbReference>
<comment type="caution">
    <text evidence="13">The sequence shown here is derived from an EMBL/GenBank/DDBJ whole genome shotgun (WGS) entry which is preliminary data.</text>
</comment>
<feature type="region of interest" description="Disordered" evidence="8">
    <location>
        <begin position="949"/>
        <end position="970"/>
    </location>
</feature>
<dbReference type="GO" id="GO:0004674">
    <property type="term" value="F:protein serine/threonine kinase activity"/>
    <property type="evidence" value="ECO:0007669"/>
    <property type="project" value="UniProtKB-EC"/>
</dbReference>
<keyword evidence="3" id="KW-1015">Disulfide bond</keyword>
<feature type="domain" description="EGF-like" evidence="10">
    <location>
        <begin position="2082"/>
        <end position="2119"/>
    </location>
</feature>
<evidence type="ECO:0000313" key="13">
    <source>
        <dbReference type="EMBL" id="KAF4388728.1"/>
    </source>
</evidence>
<evidence type="ECO:0000256" key="4">
    <source>
        <dbReference type="ARBA" id="ARBA00023180"/>
    </source>
</evidence>
<evidence type="ECO:0000256" key="5">
    <source>
        <dbReference type="ARBA" id="ARBA00047899"/>
    </source>
</evidence>
<evidence type="ECO:0000256" key="8">
    <source>
        <dbReference type="SAM" id="MobiDB-lite"/>
    </source>
</evidence>
<feature type="domain" description="Bulb-type lectin" evidence="11">
    <location>
        <begin position="1807"/>
        <end position="1937"/>
    </location>
</feature>
<evidence type="ECO:0000256" key="6">
    <source>
        <dbReference type="ARBA" id="ARBA00048679"/>
    </source>
</evidence>
<keyword evidence="4" id="KW-0325">Glycoprotein</keyword>
<dbReference type="Gene3D" id="2.90.10.10">
    <property type="entry name" value="Bulb-type lectin domain"/>
    <property type="match status" value="7"/>
</dbReference>
<feature type="domain" description="Apple" evidence="12">
    <location>
        <begin position="2598"/>
        <end position="2684"/>
    </location>
</feature>
<evidence type="ECO:0000313" key="14">
    <source>
        <dbReference type="Proteomes" id="UP000583929"/>
    </source>
</evidence>
<dbReference type="CDD" id="cd01098">
    <property type="entry name" value="PAN_AP_plant"/>
    <property type="match status" value="4"/>
</dbReference>
<evidence type="ECO:0000256" key="9">
    <source>
        <dbReference type="SAM" id="Phobius"/>
    </source>
</evidence>
<dbReference type="EMBL" id="JAATIQ010000072">
    <property type="protein sequence ID" value="KAF4388728.1"/>
    <property type="molecule type" value="Genomic_DNA"/>
</dbReference>
<feature type="transmembrane region" description="Helical" evidence="9">
    <location>
        <begin position="979"/>
        <end position="1006"/>
    </location>
</feature>
<evidence type="ECO:0000256" key="7">
    <source>
        <dbReference type="PROSITE-ProRule" id="PRU00076"/>
    </source>
</evidence>
<dbReference type="InterPro" id="IPR003609">
    <property type="entry name" value="Pan_app"/>
</dbReference>
<keyword evidence="2" id="KW-0732">Signal</keyword>
<organism evidence="13 14">
    <name type="scientific">Cannabis sativa</name>
    <name type="common">Hemp</name>
    <name type="synonym">Marijuana</name>
    <dbReference type="NCBI Taxonomy" id="3483"/>
    <lineage>
        <taxon>Eukaryota</taxon>
        <taxon>Viridiplantae</taxon>
        <taxon>Streptophyta</taxon>
        <taxon>Embryophyta</taxon>
        <taxon>Tracheophyta</taxon>
        <taxon>Spermatophyta</taxon>
        <taxon>Magnoliopsida</taxon>
        <taxon>eudicotyledons</taxon>
        <taxon>Gunneridae</taxon>
        <taxon>Pentapetalae</taxon>
        <taxon>rosids</taxon>
        <taxon>fabids</taxon>
        <taxon>Rosales</taxon>
        <taxon>Cannabaceae</taxon>
        <taxon>Cannabis</taxon>
    </lineage>
</organism>
<sequence>MATVSGANSKCDITTNPICHCLLGFEPKIKENWNTICWSEGAKSLSNWFLAQSLSNFKKVLFSVSTTTFAEVQNDTITPSDVLRDNISTDYTVLLVSKQKVFGLGFFTRRTNSSSNNRYLGIFTAYGPIAWVANRCNPIQDSSSGSLSIDKRGNLVLYSGHNDDKRVVVWSTNSSKQAAKPLFQLLDNGNLVLRDEKDANTTNYLWESFDYPTDSLLPGMKLGWDLKRGLNRRLSSWNNSFDSCDGDLITYGIEFDEQHHTYPQLIVRVGSAILYRQGMWDAISSNQNSSYEFVQNDDEVYYSLKNKSMVSILVLQDDGSVSRWEGSTEDREQWSISATTPVDQCDSYGFCGANSQCVLSIKHGPMCQCLEGFKPKNQEEWNPDNPQEWNPESWSEGCESLYSLASCHEEEKEEFREYVGLRVPDTKNSWLSKANNGSECKSKCSSNCSCMAYSFIYSESNVSVVLENTNCVLWFGDLFDIRQLPSGDGGGQNTHIRIPSSKIESRTDPNREEKAKEKAKLVSFLVTLLLVVLRLFCVTTTTFAVVHNDTIRSTDVLRDHNSINALLVSKTLLVSKEGRFALGFFNPTGGFFNHRYLGIWYNNITSYSDVVWVANRCEPIIVTSGLLSIDNRGNLVLSSEENDNKREVVWSTNSSKQAAKPLVQLLDNGNLVLRDEKDDNTTNYLWESFDYPTDSLLPGMKLGWDLRRGLNRRLSSWKSSDDPCHGNFTYGIEFDEELHTYPQLIGRNGTAIFYRQGMWDSISSSQNSGYEFVYNDDEVFYIQNNKSMISRIVMKDDGSIEHQDWRENFYSLIWPGDQCDSYGFCGANSQCNVTDITQDYGICYCLKGFKQKNQEQWSEGCERLYSPASCHDEEKEEFREYLGMRVPDTKNSLVSKSNNASECESKCLTNCSCMAYSFTYSESNVFVADTVCVLWFGDLFDIRQLPSGGGGGQTTHIRIPKSKNRTDPKREEKVKVKRVVMIISIVMGLGVVLALSSVSTTTFAVVDTIRPSEVLRDNKSSEAALLVSKEGRFALGFFTTSYYRNYMGIWYNDHGPRVWVANRCRPIEDSSSSLTIDDRGNLVVFSEQNNKREIVWSTNTSKQAVKPLVQLLDNGNLVLRDEEDANPTNYLWESFDYPTHTLLPGMKLGWDLRRGLNRRLLDLYGIEFDEERHTYPQLILRNGSVILYRQGMWHDIISPSDDSISYEFVYNDDEVYYTHALKNKSMISYISLDEYYGSIALRWRGEEMNKIIPRNTCDSYERGRTVDAICQCLKGFKPKNQEIGTHGPETVLKVAMMNYCVLWFGDLFDIQQLPSGGGERQYTYIRTPNSKIVTFVVLNLLLFRTTFAVVNTIRPSEFMRDNNTALLVSKEGRFELGFFTPTTSSSKNRYLGIRYNNIRGDQTVVWLANRYSSGSLTIDSTGNLNNKRKLVWSTNSSKQAQKPFVQLLDNGNLVLRDEKDANTTKYLWESFDYPTETILPGMKLGWDLRRGLNRRLSSWKSSDDPCHGDFTYGIELDEPNHTYPQLFIRYGTTKFFREGPWNAISFSGTSNNKSISWHDSDYQFVHNNDEVYFSYNVKKNSNMSRIVLGERVLEYKEWLEEKQVWNSYYTLPGDQCDYYGTCGANSQCLLNEVHTMFCKCLEEKDLFLGFVNLKVPDSQYTWASKSVNLEECKAKCLTNCSCMAYSFTYSGLSEGPNGTDCVLWFGDLFDIRQPYYGGQHIYIRMPFPTIGTYLHRLKMLCSYMLYIRIIITCRIAVIPLLLYDDFSHYNHLKQRELIIYMELVSFMVTLLVVLSLFSLSRTTFAVVDTIRESDIMRDNNNTALLVSKEGMFGLGFFTPSASSSKNRYLGIWYNNITGNQTVVWVANRCEPIKDSSGSLSINDKGDLVLFSGQSNNRVVVWSTNSSKQAREPLVQLLDNGNLVLRDEKDANTTNFLWESFDYPTDTMLPGMKLGWDLRRGLNRRLSSWKSSDDPCHGDFTYGIELDEPNHTFPQLFIRNGSSILYREGPWRGVSFGGTSNHVSVSWESSNYEFEHNEDEIYFTYNVENEYSLISRIFLSQAIDYMRWVEEEQEVWESYYRIPGDICDNYGTCGANSKCIIVDDHPICQCLEGFEPKNKNNLSQGCMRNSFVSCNDKEKDMFYLNSELKVPETKYTWASKTYGYNSNLDGSKSELAIGTECVLWFGDLFDTRNSKGTYGRQQNVYLRIPFSTTAPKETSVGGNGNGNSLVKKVVIIVAVILFVGLVLIGYYIYRRRYINVVLRVFSQFTTTLAVVDTLRPPEIMRDSNNTALLVSKEGMFGLGFFTPTASSSKNRYLGIWYNNITGNQTVVWVANRCEPIKDSSGSLSINDKGDLVLFSGQSNNRVLVWSSNSSKQAKEPLVQLLDNGNLVLRDEKDANTTKYLWESFDYPTDTMLPGIKLGWDLRRGLNRRLSSWKSSDDPCHGDYTYGIELGEPNNTFPQLIIRNGSSILYREGPWRGVSFSGPANFVKVAWQMSDYIFVENDDEIYFTYNTQIKSLISRIFLSQAIDYMKWTEAQEIWESYYKIPLDQCDNYGTCKANAKCIMVDNKPVCQCLEGYEPKKRKNLFEGCVRNSVVNCQDPEKDVFHLTSELKVPETKYAWANKSMNLGECNAKCLSNCSCTAYGYNSNLDGNNSDLGIGTECVLLFGDLFDTRNNKDIYGREQNKINGTTFAVFDTITTLVSREGVFELGFFSPTGSSSKNRYLGILYKKISVQTVVWVGNRCEPITDLSRSLTIDDTGNLVLFSGQNDYNKRVLVWSTNSSKQAREPLVQLLDNEMRWDLRRGLKWPQFDPCHGDFTYGIELVKFVYRHLYAEEVYYIYSVKNKSMIIVTTMKFVELIQNVLPKHNENWSEGCVRKSPLSCDDKENDVFLDFSHSKFPGIAQYS</sequence>
<gene>
    <name evidence="13" type="ORF">G4B88_019005</name>
</gene>
<dbReference type="SMART" id="SM00108">
    <property type="entry name" value="B_lectin"/>
    <property type="match status" value="7"/>
</dbReference>
<name>A0A7J6H1D9_CANSA</name>
<evidence type="ECO:0000259" key="11">
    <source>
        <dbReference type="PROSITE" id="PS50927"/>
    </source>
</evidence>
<feature type="domain" description="Bulb-type lectin" evidence="11">
    <location>
        <begin position="2268"/>
        <end position="2404"/>
    </location>
</feature>
<dbReference type="PANTHER" id="PTHR32444">
    <property type="entry name" value="BULB-TYPE LECTIN DOMAIN-CONTAINING PROTEIN"/>
    <property type="match status" value="1"/>
</dbReference>
<feature type="transmembrane region" description="Helical" evidence="9">
    <location>
        <begin position="521"/>
        <end position="546"/>
    </location>
</feature>
<comment type="catalytic activity">
    <reaction evidence="6">
        <text>L-seryl-[protein] + ATP = O-phospho-L-seryl-[protein] + ADP + H(+)</text>
        <dbReference type="Rhea" id="RHEA:17989"/>
        <dbReference type="Rhea" id="RHEA-COMP:9863"/>
        <dbReference type="Rhea" id="RHEA-COMP:11604"/>
        <dbReference type="ChEBI" id="CHEBI:15378"/>
        <dbReference type="ChEBI" id="CHEBI:29999"/>
        <dbReference type="ChEBI" id="CHEBI:30616"/>
        <dbReference type="ChEBI" id="CHEBI:83421"/>
        <dbReference type="ChEBI" id="CHEBI:456216"/>
        <dbReference type="EC" id="2.7.11.1"/>
    </reaction>
</comment>
<feature type="transmembrane region" description="Helical" evidence="9">
    <location>
        <begin position="1783"/>
        <end position="1807"/>
    </location>
</feature>
<comment type="catalytic activity">
    <reaction evidence="5">
        <text>L-threonyl-[protein] + ATP = O-phospho-L-threonyl-[protein] + ADP + H(+)</text>
        <dbReference type="Rhea" id="RHEA:46608"/>
        <dbReference type="Rhea" id="RHEA-COMP:11060"/>
        <dbReference type="Rhea" id="RHEA-COMP:11605"/>
        <dbReference type="ChEBI" id="CHEBI:15378"/>
        <dbReference type="ChEBI" id="CHEBI:30013"/>
        <dbReference type="ChEBI" id="CHEBI:30616"/>
        <dbReference type="ChEBI" id="CHEBI:61977"/>
        <dbReference type="ChEBI" id="CHEBI:456216"/>
        <dbReference type="EC" id="2.7.11.1"/>
    </reaction>
</comment>
<proteinExistence type="predicted"/>
<feature type="domain" description="Bulb-type lectin" evidence="11">
    <location>
        <begin position="68"/>
        <end position="206"/>
    </location>
</feature>
<feature type="domain" description="EGF-like" evidence="10">
    <location>
        <begin position="341"/>
        <end position="379"/>
    </location>
</feature>
<feature type="domain" description="Bulb-type lectin" evidence="11">
    <location>
        <begin position="558"/>
        <end position="686"/>
    </location>
</feature>
<dbReference type="PROSITE" id="PS50927">
    <property type="entry name" value="BULB_LECTIN"/>
    <property type="match status" value="7"/>
</dbReference>
<keyword evidence="9" id="KW-1133">Transmembrane helix</keyword>
<feature type="domain" description="Bulb-type lectin" evidence="11">
    <location>
        <begin position="2686"/>
        <end position="2815"/>
    </location>
</feature>
<dbReference type="PANTHER" id="PTHR32444:SF234">
    <property type="entry name" value="RECEPTOR-LIKE SERINE_THREONINE-PROTEIN KINASE"/>
    <property type="match status" value="1"/>
</dbReference>
<dbReference type="GO" id="GO:0048544">
    <property type="term" value="P:recognition of pollen"/>
    <property type="evidence" value="ECO:0007669"/>
    <property type="project" value="InterPro"/>
</dbReference>
<dbReference type="SMART" id="SM00181">
    <property type="entry name" value="EGF"/>
    <property type="match status" value="3"/>
</dbReference>
<evidence type="ECO:0000259" key="12">
    <source>
        <dbReference type="PROSITE" id="PS50948"/>
    </source>
</evidence>
<comment type="caution">
    <text evidence="7">Lacks conserved residue(s) required for the propagation of feature annotation.</text>
</comment>
<dbReference type="Pfam" id="PF08276">
    <property type="entry name" value="PAN_2"/>
    <property type="match status" value="3"/>
</dbReference>
<feature type="transmembrane region" description="Helical" evidence="9">
    <location>
        <begin position="2232"/>
        <end position="2252"/>
    </location>
</feature>
<feature type="domain" description="Apple" evidence="12">
    <location>
        <begin position="407"/>
        <end position="497"/>
    </location>
</feature>
<evidence type="ECO:0000259" key="10">
    <source>
        <dbReference type="PROSITE" id="PS50026"/>
    </source>
</evidence>
<keyword evidence="14" id="KW-1185">Reference proteome</keyword>
<feature type="transmembrane region" description="Helical" evidence="9">
    <location>
        <begin position="1745"/>
        <end position="1763"/>
    </location>
</feature>
<feature type="domain" description="EGF-like" evidence="10">
    <location>
        <begin position="2547"/>
        <end position="2584"/>
    </location>
</feature>
<dbReference type="InterPro" id="IPR036426">
    <property type="entry name" value="Bulb-type_lectin_dom_sf"/>
</dbReference>
<dbReference type="EC" id="2.7.11.1" evidence="1"/>
<dbReference type="Proteomes" id="UP000583929">
    <property type="component" value="Unassembled WGS sequence"/>
</dbReference>
<feature type="domain" description="Apple" evidence="12">
    <location>
        <begin position="870"/>
        <end position="958"/>
    </location>
</feature>
<dbReference type="Pfam" id="PF01453">
    <property type="entry name" value="B_lectin"/>
    <property type="match status" value="7"/>
</dbReference>
<dbReference type="Pfam" id="PF00954">
    <property type="entry name" value="S_locus_glycop"/>
    <property type="match status" value="5"/>
</dbReference>
<feature type="domain" description="Bulb-type lectin" evidence="11">
    <location>
        <begin position="1350"/>
        <end position="1468"/>
    </location>
</feature>
<evidence type="ECO:0000256" key="3">
    <source>
        <dbReference type="ARBA" id="ARBA00023157"/>
    </source>
</evidence>
<dbReference type="SMART" id="SM00473">
    <property type="entry name" value="PAN_AP"/>
    <property type="match status" value="4"/>
</dbReference>
<feature type="domain" description="Bulb-type lectin" evidence="11">
    <location>
        <begin position="1006"/>
        <end position="1132"/>
    </location>
</feature>
<keyword evidence="9" id="KW-0472">Membrane</keyword>
<evidence type="ECO:0000256" key="1">
    <source>
        <dbReference type="ARBA" id="ARBA00012513"/>
    </source>
</evidence>
<dbReference type="PROSITE" id="PS50026">
    <property type="entry name" value="EGF_3"/>
    <property type="match status" value="3"/>
</dbReference>
<dbReference type="InterPro" id="IPR000742">
    <property type="entry name" value="EGF"/>
</dbReference>
<dbReference type="InterPro" id="IPR000858">
    <property type="entry name" value="S_locus_glycoprot_dom"/>
</dbReference>
<keyword evidence="7" id="KW-0245">EGF-like domain</keyword>